<dbReference type="GO" id="GO:0044550">
    <property type="term" value="P:secondary metabolite biosynthetic process"/>
    <property type="evidence" value="ECO:0007669"/>
    <property type="project" value="TreeGrafter"/>
</dbReference>
<feature type="region of interest" description="Disordered" evidence="2">
    <location>
        <begin position="200"/>
        <end position="231"/>
    </location>
</feature>
<name>A0A6A6E5Y9_9PEZI</name>
<dbReference type="Gene3D" id="3.30.559.10">
    <property type="entry name" value="Chloramphenicol acetyltransferase-like domain"/>
    <property type="match status" value="2"/>
</dbReference>
<evidence type="ECO:0000313" key="3">
    <source>
        <dbReference type="EMBL" id="KAF2185590.1"/>
    </source>
</evidence>
<dbReference type="GO" id="GO:0016747">
    <property type="term" value="F:acyltransferase activity, transferring groups other than amino-acyl groups"/>
    <property type="evidence" value="ECO:0007669"/>
    <property type="project" value="TreeGrafter"/>
</dbReference>
<dbReference type="InterPro" id="IPR050317">
    <property type="entry name" value="Plant_Fungal_Acyltransferase"/>
</dbReference>
<dbReference type="InterPro" id="IPR023213">
    <property type="entry name" value="CAT-like_dom_sf"/>
</dbReference>
<evidence type="ECO:0000313" key="4">
    <source>
        <dbReference type="Proteomes" id="UP000800200"/>
    </source>
</evidence>
<gene>
    <name evidence="3" type="ORF">K469DRAFT_726702</name>
</gene>
<dbReference type="PANTHER" id="PTHR31642">
    <property type="entry name" value="TRICHOTHECENE 3-O-ACETYLTRANSFERASE"/>
    <property type="match status" value="1"/>
</dbReference>
<organism evidence="3 4">
    <name type="scientific">Zopfia rhizophila CBS 207.26</name>
    <dbReference type="NCBI Taxonomy" id="1314779"/>
    <lineage>
        <taxon>Eukaryota</taxon>
        <taxon>Fungi</taxon>
        <taxon>Dikarya</taxon>
        <taxon>Ascomycota</taxon>
        <taxon>Pezizomycotina</taxon>
        <taxon>Dothideomycetes</taxon>
        <taxon>Dothideomycetes incertae sedis</taxon>
        <taxon>Zopfiaceae</taxon>
        <taxon>Zopfia</taxon>
    </lineage>
</organism>
<protein>
    <recommendedName>
        <fullName evidence="5">Trichothecene 3-O-acetyltransferas-like protein</fullName>
    </recommendedName>
</protein>
<accession>A0A6A6E5Y9</accession>
<sequence length="485" mass="54148">MVGMISRIADNALHLSITDQVAVRAYIRNLLIFPFPDPNQAEDAIRVLKDGLQVTLSQLPYLAGTLGPADPQAGKIPLSYTDDIPDISTLFDYSVGKDSLKWIQENWPNYEELREAGMPPSMFPGKTFAPRSLRNLDGMESTIAEGKATFNGFAVPVMGTQAFFIPGGLVLSIYVHHSVVDGTGLSVFYKRFSENVRLRRSGQALRPEDHSTPRRQVDTRTSTPRLGHPAPACPPYTTRKFDYAKTLAPDTKCSGKLFIIRAARIRDFRDSLTGSVKTNTKLTVFNVLAALVWIHVTRARAPHLKGYEETNAGIAVDVRRKLKPALDKEYMGNMAIYTKATLPIEDFVAEERVTNTTLIPVIQSINTSISNVDNEWVKDHLSFFSTVPKFDDVSLGLHFSFGTDLFITSWMNFGAEHEWDIPGTTSRKPEFIRKPHSAEDGGVLIMPRRYEEDAPYEVLIQLANEDMARLLNEVGGLTEWADKVV</sequence>
<keyword evidence="1" id="KW-0808">Transferase</keyword>
<dbReference type="EMBL" id="ML994633">
    <property type="protein sequence ID" value="KAF2185590.1"/>
    <property type="molecule type" value="Genomic_DNA"/>
</dbReference>
<evidence type="ECO:0000256" key="1">
    <source>
        <dbReference type="ARBA" id="ARBA00022679"/>
    </source>
</evidence>
<dbReference type="Pfam" id="PF02458">
    <property type="entry name" value="Transferase"/>
    <property type="match status" value="1"/>
</dbReference>
<dbReference type="PANTHER" id="PTHR31642:SF310">
    <property type="entry name" value="FATTY ALCOHOL:CAFFEOYL-COA ACYLTRANSFERASE"/>
    <property type="match status" value="1"/>
</dbReference>
<evidence type="ECO:0000256" key="2">
    <source>
        <dbReference type="SAM" id="MobiDB-lite"/>
    </source>
</evidence>
<proteinExistence type="predicted"/>
<evidence type="ECO:0008006" key="5">
    <source>
        <dbReference type="Google" id="ProtNLM"/>
    </source>
</evidence>
<dbReference type="OrthoDB" id="1862401at2759"/>
<reference evidence="3" key="1">
    <citation type="journal article" date="2020" name="Stud. Mycol.">
        <title>101 Dothideomycetes genomes: a test case for predicting lifestyles and emergence of pathogens.</title>
        <authorList>
            <person name="Haridas S."/>
            <person name="Albert R."/>
            <person name="Binder M."/>
            <person name="Bloem J."/>
            <person name="Labutti K."/>
            <person name="Salamov A."/>
            <person name="Andreopoulos B."/>
            <person name="Baker S."/>
            <person name="Barry K."/>
            <person name="Bills G."/>
            <person name="Bluhm B."/>
            <person name="Cannon C."/>
            <person name="Castanera R."/>
            <person name="Culley D."/>
            <person name="Daum C."/>
            <person name="Ezra D."/>
            <person name="Gonzalez J."/>
            <person name="Henrissat B."/>
            <person name="Kuo A."/>
            <person name="Liang C."/>
            <person name="Lipzen A."/>
            <person name="Lutzoni F."/>
            <person name="Magnuson J."/>
            <person name="Mondo S."/>
            <person name="Nolan M."/>
            <person name="Ohm R."/>
            <person name="Pangilinan J."/>
            <person name="Park H.-J."/>
            <person name="Ramirez L."/>
            <person name="Alfaro M."/>
            <person name="Sun H."/>
            <person name="Tritt A."/>
            <person name="Yoshinaga Y."/>
            <person name="Zwiers L.-H."/>
            <person name="Turgeon B."/>
            <person name="Goodwin S."/>
            <person name="Spatafora J."/>
            <person name="Crous P."/>
            <person name="Grigoriev I."/>
        </authorList>
    </citation>
    <scope>NUCLEOTIDE SEQUENCE</scope>
    <source>
        <strain evidence="3">CBS 207.26</strain>
    </source>
</reference>
<dbReference type="AlphaFoldDB" id="A0A6A6E5Y9"/>
<feature type="compositionally biased region" description="Basic and acidic residues" evidence="2">
    <location>
        <begin position="206"/>
        <end position="218"/>
    </location>
</feature>
<dbReference type="Proteomes" id="UP000800200">
    <property type="component" value="Unassembled WGS sequence"/>
</dbReference>
<keyword evidence="4" id="KW-1185">Reference proteome</keyword>